<name>A0A9X3PI01_9ACTN</name>
<keyword evidence="3" id="KW-1185">Reference proteome</keyword>
<protein>
    <submittedName>
        <fullName evidence="2">FAD-dependent oxidoreductase</fullName>
    </submittedName>
</protein>
<comment type="caution">
    <text evidence="2">The sequence shown here is derived from an EMBL/GenBank/DDBJ whole genome shotgun (WGS) entry which is preliminary data.</text>
</comment>
<evidence type="ECO:0000313" key="3">
    <source>
        <dbReference type="Proteomes" id="UP001146067"/>
    </source>
</evidence>
<dbReference type="PRINTS" id="PR00420">
    <property type="entry name" value="RNGMNOXGNASE"/>
</dbReference>
<proteinExistence type="predicted"/>
<dbReference type="RefSeq" id="WP_270113058.1">
    <property type="nucleotide sequence ID" value="NZ_JAPZVP010000033.1"/>
</dbReference>
<gene>
    <name evidence="2" type="ORF">O1R50_25400</name>
</gene>
<dbReference type="SUPFAM" id="SSF51905">
    <property type="entry name" value="FAD/NAD(P)-binding domain"/>
    <property type="match status" value="1"/>
</dbReference>
<accession>A0A9X3PI01</accession>
<organism evidence="2 3">
    <name type="scientific">Glycomyces luteolus</name>
    <dbReference type="NCBI Taxonomy" id="2670330"/>
    <lineage>
        <taxon>Bacteria</taxon>
        <taxon>Bacillati</taxon>
        <taxon>Actinomycetota</taxon>
        <taxon>Actinomycetes</taxon>
        <taxon>Glycomycetales</taxon>
        <taxon>Glycomycetaceae</taxon>
        <taxon>Glycomyces</taxon>
    </lineage>
</organism>
<dbReference type="Gene3D" id="3.50.50.60">
    <property type="entry name" value="FAD/NAD(P)-binding domain"/>
    <property type="match status" value="1"/>
</dbReference>
<dbReference type="Proteomes" id="UP001146067">
    <property type="component" value="Unassembled WGS sequence"/>
</dbReference>
<dbReference type="PANTHER" id="PTHR46865:SF8">
    <property type="entry name" value="POSSIBLE OXIDOREDUCTASE"/>
    <property type="match status" value="1"/>
</dbReference>
<dbReference type="PANTHER" id="PTHR46865">
    <property type="entry name" value="OXIDOREDUCTASE-RELATED"/>
    <property type="match status" value="1"/>
</dbReference>
<dbReference type="InterPro" id="IPR002938">
    <property type="entry name" value="FAD-bd"/>
</dbReference>
<reference evidence="2" key="1">
    <citation type="submission" date="2022-12" db="EMBL/GenBank/DDBJ databases">
        <title>Gycomyces niveus sp.nov.,a novel actinomycete isolated from soil in Shouguan.</title>
        <authorList>
            <person name="Yang X."/>
        </authorList>
    </citation>
    <scope>NUCLEOTIDE SEQUENCE</scope>
    <source>
        <strain evidence="2">NEAU-A15</strain>
    </source>
</reference>
<sequence>MIKLGGGKMAENGKRTAIVVGAGIAGLAAALRLHRAGWHAVVVERAPARRSSGYMVNLIGGGFDAVERLGLLPELAKRDLGSFTSVLVRADGSTKFTVPQAIVEAAQGARAMSVFRGDLEAVLFEAVADTAEFRFGTTVTAVAQQANGVTATLSDGAALQADLLIGADGLHSSVRRMVFGEESRFRVDLEHMVGAFPLHRVPNGLAEGSGTTYIGPHRTAAVINLGPGRSSAFFAYRSADAEADLRRGPIASLGDAFGGLGGGVPDALDQLRGDPGGAYFDSVSQIRMDAWSSGRVVLLGDAAWCVTLFAGYGAGLALSGADELGAALERHEVPAALADWESRLRPEVAKRQALARRGIAQFAPPTRFHVWMSDMMMRSIALPGIRQLVQRAIKNAR</sequence>
<evidence type="ECO:0000313" key="2">
    <source>
        <dbReference type="EMBL" id="MDA1362974.1"/>
    </source>
</evidence>
<dbReference type="InterPro" id="IPR036188">
    <property type="entry name" value="FAD/NAD-bd_sf"/>
</dbReference>
<dbReference type="Pfam" id="PF01494">
    <property type="entry name" value="FAD_binding_3"/>
    <property type="match status" value="1"/>
</dbReference>
<dbReference type="Gene3D" id="3.30.9.10">
    <property type="entry name" value="D-Amino Acid Oxidase, subunit A, domain 2"/>
    <property type="match status" value="1"/>
</dbReference>
<dbReference type="InterPro" id="IPR051704">
    <property type="entry name" value="FAD_aromatic-hydroxylase"/>
</dbReference>
<dbReference type="GO" id="GO:0071949">
    <property type="term" value="F:FAD binding"/>
    <property type="evidence" value="ECO:0007669"/>
    <property type="project" value="InterPro"/>
</dbReference>
<dbReference type="EMBL" id="JAPZVP010000033">
    <property type="protein sequence ID" value="MDA1362974.1"/>
    <property type="molecule type" value="Genomic_DNA"/>
</dbReference>
<feature type="domain" description="FAD-binding" evidence="1">
    <location>
        <begin position="17"/>
        <end position="329"/>
    </location>
</feature>
<evidence type="ECO:0000259" key="1">
    <source>
        <dbReference type="Pfam" id="PF01494"/>
    </source>
</evidence>
<dbReference type="AlphaFoldDB" id="A0A9X3PI01"/>